<keyword evidence="4" id="KW-1185">Reference proteome</keyword>
<feature type="chain" id="PRO_5040477075" description="LysM domain-containing protein" evidence="2">
    <location>
        <begin position="21"/>
        <end position="269"/>
    </location>
</feature>
<feature type="compositionally biased region" description="Low complexity" evidence="1">
    <location>
        <begin position="167"/>
        <end position="179"/>
    </location>
</feature>
<keyword evidence="2" id="KW-0732">Signal</keyword>
<name>A0A9P4MR68_9PLEO</name>
<proteinExistence type="predicted"/>
<accession>A0A9P4MR68</accession>
<evidence type="ECO:0000256" key="2">
    <source>
        <dbReference type="SAM" id="SignalP"/>
    </source>
</evidence>
<feature type="signal peptide" evidence="2">
    <location>
        <begin position="1"/>
        <end position="20"/>
    </location>
</feature>
<dbReference type="OrthoDB" id="1193027at2759"/>
<dbReference type="EMBL" id="ML993929">
    <property type="protein sequence ID" value="KAF2202644.1"/>
    <property type="molecule type" value="Genomic_DNA"/>
</dbReference>
<feature type="compositionally biased region" description="Polar residues" evidence="1">
    <location>
        <begin position="218"/>
        <end position="228"/>
    </location>
</feature>
<comment type="caution">
    <text evidence="3">The sequence shown here is derived from an EMBL/GenBank/DDBJ whole genome shotgun (WGS) entry which is preliminary data.</text>
</comment>
<protein>
    <recommendedName>
        <fullName evidence="5">LysM domain-containing protein</fullName>
    </recommendedName>
</protein>
<dbReference type="AlphaFoldDB" id="A0A9P4MR68"/>
<dbReference type="Proteomes" id="UP000799536">
    <property type="component" value="Unassembled WGS sequence"/>
</dbReference>
<reference evidence="3" key="1">
    <citation type="journal article" date="2020" name="Stud. Mycol.">
        <title>101 Dothideomycetes genomes: a test case for predicting lifestyles and emergence of pathogens.</title>
        <authorList>
            <person name="Haridas S."/>
            <person name="Albert R."/>
            <person name="Binder M."/>
            <person name="Bloem J."/>
            <person name="Labutti K."/>
            <person name="Salamov A."/>
            <person name="Andreopoulos B."/>
            <person name="Baker S."/>
            <person name="Barry K."/>
            <person name="Bills G."/>
            <person name="Bluhm B."/>
            <person name="Cannon C."/>
            <person name="Castanera R."/>
            <person name="Culley D."/>
            <person name="Daum C."/>
            <person name="Ezra D."/>
            <person name="Gonzalez J."/>
            <person name="Henrissat B."/>
            <person name="Kuo A."/>
            <person name="Liang C."/>
            <person name="Lipzen A."/>
            <person name="Lutzoni F."/>
            <person name="Magnuson J."/>
            <person name="Mondo S."/>
            <person name="Nolan M."/>
            <person name="Ohm R."/>
            <person name="Pangilinan J."/>
            <person name="Park H.-J."/>
            <person name="Ramirez L."/>
            <person name="Alfaro M."/>
            <person name="Sun H."/>
            <person name="Tritt A."/>
            <person name="Yoshinaga Y."/>
            <person name="Zwiers L.-H."/>
            <person name="Turgeon B."/>
            <person name="Goodwin S."/>
            <person name="Spatafora J."/>
            <person name="Crous P."/>
            <person name="Grigoriev I."/>
        </authorList>
    </citation>
    <scope>NUCLEOTIDE SEQUENCE</scope>
    <source>
        <strain evidence="3">ATCC 74209</strain>
    </source>
</reference>
<gene>
    <name evidence="3" type="ORF">GQ43DRAFT_439535</name>
</gene>
<evidence type="ECO:0000313" key="4">
    <source>
        <dbReference type="Proteomes" id="UP000799536"/>
    </source>
</evidence>
<feature type="compositionally biased region" description="Polar residues" evidence="1">
    <location>
        <begin position="196"/>
        <end position="205"/>
    </location>
</feature>
<evidence type="ECO:0000256" key="1">
    <source>
        <dbReference type="SAM" id="MobiDB-lite"/>
    </source>
</evidence>
<evidence type="ECO:0000313" key="3">
    <source>
        <dbReference type="EMBL" id="KAF2202644.1"/>
    </source>
</evidence>
<feature type="region of interest" description="Disordered" evidence="1">
    <location>
        <begin position="161"/>
        <end position="240"/>
    </location>
</feature>
<feature type="compositionally biased region" description="Low complexity" evidence="1">
    <location>
        <begin position="229"/>
        <end position="240"/>
    </location>
</feature>
<organism evidence="3 4">
    <name type="scientific">Delitschia confertaspora ATCC 74209</name>
    <dbReference type="NCBI Taxonomy" id="1513339"/>
    <lineage>
        <taxon>Eukaryota</taxon>
        <taxon>Fungi</taxon>
        <taxon>Dikarya</taxon>
        <taxon>Ascomycota</taxon>
        <taxon>Pezizomycotina</taxon>
        <taxon>Dothideomycetes</taxon>
        <taxon>Pleosporomycetidae</taxon>
        <taxon>Pleosporales</taxon>
        <taxon>Delitschiaceae</taxon>
        <taxon>Delitschia</taxon>
    </lineage>
</organism>
<sequence length="269" mass="27956">MSLSLIHLFSLALCTLPTLAAVGDINCRYTAQLTPAQLRDSPDPCSWLANKYGISISKFFMLNPELSNSCEEVREEVEYCVAGFLEELLSTNGFCGPEWKNASCVGTDFGQCCNGETWKCGETRADCTPPVCYSGACIRDFGPPGTRTVPGGLIIVLPTSEWDGEEMSSSSPGVVPSTTAVEAESTVTREGDRGKATTTVASQRSGVDEAASTGAGEKTTSGSQTSDQSAGGTTKTASSATPVATGMAVKKGYLDGGLLAMGVLAAGIW</sequence>
<evidence type="ECO:0008006" key="5">
    <source>
        <dbReference type="Google" id="ProtNLM"/>
    </source>
</evidence>